<protein>
    <recommendedName>
        <fullName evidence="3">Outer membrane lipoprotein-sorting protein</fullName>
    </recommendedName>
</protein>
<dbReference type="RefSeq" id="WP_184223710.1">
    <property type="nucleotide sequence ID" value="NZ_JACHIP010000026.1"/>
</dbReference>
<proteinExistence type="predicted"/>
<evidence type="ECO:0000313" key="2">
    <source>
        <dbReference type="Proteomes" id="UP000540989"/>
    </source>
</evidence>
<name>A0A7W7ZJF1_9BACT</name>
<organism evidence="1 2">
    <name type="scientific">Granulicella aggregans</name>
    <dbReference type="NCBI Taxonomy" id="474949"/>
    <lineage>
        <taxon>Bacteria</taxon>
        <taxon>Pseudomonadati</taxon>
        <taxon>Acidobacteriota</taxon>
        <taxon>Terriglobia</taxon>
        <taxon>Terriglobales</taxon>
        <taxon>Acidobacteriaceae</taxon>
        <taxon>Granulicella</taxon>
    </lineage>
</organism>
<evidence type="ECO:0008006" key="3">
    <source>
        <dbReference type="Google" id="ProtNLM"/>
    </source>
</evidence>
<accession>A0A7W7ZJF1</accession>
<dbReference type="EMBL" id="JACHIP010000026">
    <property type="protein sequence ID" value="MBB5061044.1"/>
    <property type="molecule type" value="Genomic_DNA"/>
</dbReference>
<comment type="caution">
    <text evidence="1">The sequence shown here is derived from an EMBL/GenBank/DDBJ whole genome shotgun (WGS) entry which is preliminary data.</text>
</comment>
<gene>
    <name evidence="1" type="ORF">HDF16_005780</name>
</gene>
<evidence type="ECO:0000313" key="1">
    <source>
        <dbReference type="EMBL" id="MBB5061044.1"/>
    </source>
</evidence>
<sequence length="267" mass="29317">MLENTRLGGYRFLSILIACVTASLSMGFGQTAPRPTLDELLLRLQSNLDDYKQAIPSFFCSETVATSLNYSRKHQVTVTDSIFKVIRSASGALMESHEIQAVTGPPVPAGSFGGPGSIRGVLTGGLETVSTSQNACMHYVLEPVSDSNERGPYIIRFTTRPDSLRRPECVLHDEASGQVLVDPKTLRVTRMEFTAPNRVIDAAEIGTWHLSINYAPVVLMGKTFWMPSVLHSTAVPNESDDAVSYAFSSRYTDFHKLEVTSQMLPVR</sequence>
<dbReference type="Proteomes" id="UP000540989">
    <property type="component" value="Unassembled WGS sequence"/>
</dbReference>
<reference evidence="1 2" key="1">
    <citation type="submission" date="2020-08" db="EMBL/GenBank/DDBJ databases">
        <title>Genomic Encyclopedia of Type Strains, Phase IV (KMG-V): Genome sequencing to study the core and pangenomes of soil and plant-associated prokaryotes.</title>
        <authorList>
            <person name="Whitman W."/>
        </authorList>
    </citation>
    <scope>NUCLEOTIDE SEQUENCE [LARGE SCALE GENOMIC DNA]</scope>
    <source>
        <strain evidence="1 2">M8UP14</strain>
    </source>
</reference>
<keyword evidence="2" id="KW-1185">Reference proteome</keyword>
<dbReference type="AlphaFoldDB" id="A0A7W7ZJF1"/>